<reference evidence="11" key="1">
    <citation type="submission" date="2022-08" db="UniProtKB">
        <authorList>
            <consortium name="EnsemblMetazoa"/>
        </authorList>
    </citation>
    <scope>IDENTIFICATION</scope>
    <source>
        <strain evidence="11">05x7-T-G4-1.051#20</strain>
    </source>
</reference>
<dbReference type="PROSITE" id="PS01180">
    <property type="entry name" value="CUB"/>
    <property type="match status" value="2"/>
</dbReference>
<dbReference type="Pfam" id="PF00084">
    <property type="entry name" value="Sushi"/>
    <property type="match status" value="3"/>
</dbReference>
<feature type="domain" description="Sushi" evidence="10">
    <location>
        <begin position="651"/>
        <end position="707"/>
    </location>
</feature>
<dbReference type="SUPFAM" id="SSF57424">
    <property type="entry name" value="LDL receptor-like module"/>
    <property type="match status" value="1"/>
</dbReference>
<evidence type="ECO:0008006" key="13">
    <source>
        <dbReference type="Google" id="ProtNLM"/>
    </source>
</evidence>
<dbReference type="InterPro" id="IPR002172">
    <property type="entry name" value="LDrepeatLR_classA_rpt"/>
</dbReference>
<feature type="domain" description="Sushi" evidence="10">
    <location>
        <begin position="577"/>
        <end position="650"/>
    </location>
</feature>
<proteinExistence type="predicted"/>
<dbReference type="PANTHER" id="PTHR24255">
    <property type="entry name" value="COMPLEMENT COMPONENT 1, S SUBCOMPONENT-RELATED"/>
    <property type="match status" value="1"/>
</dbReference>
<keyword evidence="3 7" id="KW-1015">Disulfide bond</keyword>
<dbReference type="PANTHER" id="PTHR24255:SF31">
    <property type="entry name" value="CUBILIN-LIKE PROTEIN"/>
    <property type="match status" value="1"/>
</dbReference>
<dbReference type="InterPro" id="IPR023415">
    <property type="entry name" value="LDLR_class-A_CS"/>
</dbReference>
<evidence type="ECO:0000256" key="7">
    <source>
        <dbReference type="PROSITE-ProRule" id="PRU00302"/>
    </source>
</evidence>
<evidence type="ECO:0000256" key="2">
    <source>
        <dbReference type="ARBA" id="ARBA00022825"/>
    </source>
</evidence>
<dbReference type="InterPro" id="IPR000436">
    <property type="entry name" value="Sushi_SCR_CCP_dom"/>
</dbReference>
<evidence type="ECO:0000256" key="1">
    <source>
        <dbReference type="ARBA" id="ARBA00022729"/>
    </source>
</evidence>
<dbReference type="SUPFAM" id="SSF57535">
    <property type="entry name" value="Complement control module/SCR domain"/>
    <property type="match status" value="4"/>
</dbReference>
<keyword evidence="2" id="KW-0720">Serine protease</keyword>
<dbReference type="PROSITE" id="PS50923">
    <property type="entry name" value="SUSHI"/>
    <property type="match status" value="3"/>
</dbReference>
<dbReference type="CDD" id="cd00041">
    <property type="entry name" value="CUB"/>
    <property type="match status" value="3"/>
</dbReference>
<protein>
    <recommendedName>
        <fullName evidence="13">CUB and sushi domain-containing protein 3</fullName>
    </recommendedName>
</protein>
<keyword evidence="12" id="KW-1185">Reference proteome</keyword>
<feature type="domain" description="CUB" evidence="8">
    <location>
        <begin position="210"/>
        <end position="323"/>
    </location>
</feature>
<dbReference type="InterPro" id="IPR035976">
    <property type="entry name" value="Sushi/SCR/CCP_sf"/>
</dbReference>
<feature type="disulfide bond" evidence="5">
    <location>
        <begin position="210"/>
        <end position="237"/>
    </location>
</feature>
<evidence type="ECO:0000259" key="10">
    <source>
        <dbReference type="PROSITE" id="PS50923"/>
    </source>
</evidence>
<dbReference type="InterPro" id="IPR000859">
    <property type="entry name" value="CUB_dom"/>
</dbReference>
<dbReference type="SMART" id="SM00192">
    <property type="entry name" value="LDLa"/>
    <property type="match status" value="1"/>
</dbReference>
<dbReference type="Proteomes" id="UP000005408">
    <property type="component" value="Unassembled WGS sequence"/>
</dbReference>
<evidence type="ECO:0000256" key="5">
    <source>
        <dbReference type="PROSITE-ProRule" id="PRU00059"/>
    </source>
</evidence>
<dbReference type="GO" id="GO:0004252">
    <property type="term" value="F:serine-type endopeptidase activity"/>
    <property type="evidence" value="ECO:0007669"/>
    <property type="project" value="TreeGrafter"/>
</dbReference>
<feature type="disulfide bond" evidence="6">
    <location>
        <begin position="191"/>
        <end position="206"/>
    </location>
</feature>
<feature type="disulfide bond" evidence="7">
    <location>
        <begin position="736"/>
        <end position="763"/>
    </location>
</feature>
<dbReference type="Gene3D" id="2.10.70.10">
    <property type="entry name" value="Complement Module, domain 1"/>
    <property type="match status" value="4"/>
</dbReference>
<feature type="domain" description="Sushi" evidence="10">
    <location>
        <begin position="708"/>
        <end position="765"/>
    </location>
</feature>
<dbReference type="Gene3D" id="3.10.100.10">
    <property type="entry name" value="Mannose-Binding Protein A, subunit A"/>
    <property type="match status" value="1"/>
</dbReference>
<dbReference type="FunFam" id="4.10.400.10:FF:000065">
    <property type="entry name" value="Transmembrane protease serine 7"/>
    <property type="match status" value="1"/>
</dbReference>
<dbReference type="InterPro" id="IPR036055">
    <property type="entry name" value="LDL_receptor-like_sf"/>
</dbReference>
<name>A0A8W8JHB7_MAGGI</name>
<dbReference type="Gene3D" id="2.60.120.290">
    <property type="entry name" value="Spermadhesin, CUB domain"/>
    <property type="match status" value="3"/>
</dbReference>
<evidence type="ECO:0000256" key="4">
    <source>
        <dbReference type="ARBA" id="ARBA00023180"/>
    </source>
</evidence>
<evidence type="ECO:0000259" key="8">
    <source>
        <dbReference type="PROSITE" id="PS01180"/>
    </source>
</evidence>
<feature type="disulfide bond" evidence="6">
    <location>
        <begin position="179"/>
        <end position="197"/>
    </location>
</feature>
<evidence type="ECO:0000256" key="6">
    <source>
        <dbReference type="PROSITE-ProRule" id="PRU00124"/>
    </source>
</evidence>
<dbReference type="InterPro" id="IPR016187">
    <property type="entry name" value="CTDL_fold"/>
</dbReference>
<organism evidence="11 12">
    <name type="scientific">Magallana gigas</name>
    <name type="common">Pacific oyster</name>
    <name type="synonym">Crassostrea gigas</name>
    <dbReference type="NCBI Taxonomy" id="29159"/>
    <lineage>
        <taxon>Eukaryota</taxon>
        <taxon>Metazoa</taxon>
        <taxon>Spiralia</taxon>
        <taxon>Lophotrochozoa</taxon>
        <taxon>Mollusca</taxon>
        <taxon>Bivalvia</taxon>
        <taxon>Autobranchia</taxon>
        <taxon>Pteriomorphia</taxon>
        <taxon>Ostreida</taxon>
        <taxon>Ostreoidea</taxon>
        <taxon>Ostreidae</taxon>
        <taxon>Magallana</taxon>
    </lineage>
</organism>
<feature type="disulfide bond" evidence="5">
    <location>
        <begin position="459"/>
        <end position="486"/>
    </location>
</feature>
<feature type="disulfide bond" evidence="6">
    <location>
        <begin position="172"/>
        <end position="184"/>
    </location>
</feature>
<keyword evidence="2" id="KW-0645">Protease</keyword>
<evidence type="ECO:0000256" key="3">
    <source>
        <dbReference type="ARBA" id="ARBA00023157"/>
    </source>
</evidence>
<dbReference type="SMART" id="SM00032">
    <property type="entry name" value="CCP"/>
    <property type="match status" value="4"/>
</dbReference>
<dbReference type="CDD" id="cd00112">
    <property type="entry name" value="LDLa"/>
    <property type="match status" value="1"/>
</dbReference>
<evidence type="ECO:0000313" key="11">
    <source>
        <dbReference type="EnsemblMetazoa" id="G1939.1:cds"/>
    </source>
</evidence>
<dbReference type="PROSITE" id="PS50068">
    <property type="entry name" value="LDLRA_2"/>
    <property type="match status" value="1"/>
</dbReference>
<dbReference type="GO" id="GO:0005615">
    <property type="term" value="C:extracellular space"/>
    <property type="evidence" value="ECO:0007669"/>
    <property type="project" value="TreeGrafter"/>
</dbReference>
<dbReference type="InterPro" id="IPR035914">
    <property type="entry name" value="Sperma_CUB_dom_sf"/>
</dbReference>
<keyword evidence="1" id="KW-0732">Signal</keyword>
<dbReference type="SMART" id="SM00034">
    <property type="entry name" value="CLECT"/>
    <property type="match status" value="1"/>
</dbReference>
<dbReference type="PROSITE" id="PS01209">
    <property type="entry name" value="LDLRA_1"/>
    <property type="match status" value="1"/>
</dbReference>
<dbReference type="SUPFAM" id="SSF49854">
    <property type="entry name" value="Spermadhesin, CUB domain"/>
    <property type="match status" value="3"/>
</dbReference>
<dbReference type="Pfam" id="PF00057">
    <property type="entry name" value="Ldl_recept_a"/>
    <property type="match status" value="1"/>
</dbReference>
<dbReference type="Pfam" id="PF00059">
    <property type="entry name" value="Lectin_C"/>
    <property type="match status" value="1"/>
</dbReference>
<dbReference type="CDD" id="cd00033">
    <property type="entry name" value="CCP"/>
    <property type="match status" value="2"/>
</dbReference>
<keyword evidence="2" id="KW-0378">Hydrolase</keyword>
<dbReference type="PROSITE" id="PS50041">
    <property type="entry name" value="C_TYPE_LECTIN_2"/>
    <property type="match status" value="1"/>
</dbReference>
<evidence type="ECO:0000313" key="12">
    <source>
        <dbReference type="Proteomes" id="UP000005408"/>
    </source>
</evidence>
<sequence length="986" mass="108897">MASNFVEFSIYGKLYFLWILCIVKLSKGTSITLTCPEGWVLSGTMCYRLYGQDTLTSSTWDNAYRVCKGNGAEMVTVDDFFTNQNVGDFASAQNTNKFWTGMSEKGVTTQNGVAMTWNMNVAASIYQGQWSMRNPDKAHGDCVYIEKKDGEYVWTINSCLMKMAFVCQRTPCLPQSFHCDNGRCVNSNWRCDGVDDCGDFSDEVECAGRCTYLLDTASSGRIQSPNHPSNYQPSRVCTWTIVGPEGSNIYLEFTSFNTEKDTDIVEVLIGGRTESTARSVARLSGQPSLSTARYRSYNNYMIIRFSTDSQTEKVGFTANYNSSRDWYPRELYMTAGTTVSILEPPLFSSHGSIAYLGNRDYVWIIKAEERQKIVTLERMKIDLTGDDVIEIRDGDSGSAPLLEKYTASNNDNVDLPLAQSEPIMGKRFVFSTSNVMYVIMRTSGSTSGTGFSFQFKQGCVARYTADAGEITSPGYPNVNYANFQTCTWTIDIPSGKGVKVMLDRSKGFEIADNEDFIQVYTGTTDDSGIAAHRSGAGFTTISLSNDQPFHSPNGKMFIRFKSTAVTNKKGFRLLYSIDCPDPGLTEASEVNPSQTAVQLRQFDNEFTVSCKNGYSFQSDELNLRTARMKCMFGGKWLVEQRTRSIPQCKPNYCGEPVAVENGYISHSSGVVFGSFVTFTCFPGFTLLGSANITCQANQWTSSPRCVSVNCPPPHIISNGHRSSSNNQYAAIVNYTCNAGYQLIGAPILFCLSTGQWTASAPECIKVTCPIPRIKYGRVLSSSLLQFQEILTVTCVLGYMVNGSTTITCGKDRNFDVVPNCIAEVCFSESLQPTSNAARSCIMVGGNVTCTYVCKAGYIYYDGTTSKQYHCSGANKWSPTANPEDCLLYEAPSYKATIDVQYVTTNTLAANCKNGFENMLVAYNITIAKAIDDKCKDLNPGNFFIRSFTSSTLSYKTKVQIFFESLPLKSGHPSVFAIDLCLPVGYS</sequence>
<keyword evidence="4" id="KW-0325">Glycoprotein</keyword>
<accession>A0A8W8JHB7</accession>
<dbReference type="InterPro" id="IPR001304">
    <property type="entry name" value="C-type_lectin-like"/>
</dbReference>
<dbReference type="SMART" id="SM00042">
    <property type="entry name" value="CUB"/>
    <property type="match status" value="3"/>
</dbReference>
<dbReference type="Pfam" id="PF00431">
    <property type="entry name" value="CUB"/>
    <property type="match status" value="2"/>
</dbReference>
<dbReference type="EnsemblMetazoa" id="G1939.1">
    <property type="protein sequence ID" value="G1939.1:cds"/>
    <property type="gene ID" value="G1939"/>
</dbReference>
<dbReference type="AlphaFoldDB" id="A0A8W8JHB7"/>
<dbReference type="SUPFAM" id="SSF56436">
    <property type="entry name" value="C-type lectin-like"/>
    <property type="match status" value="1"/>
</dbReference>
<feature type="domain" description="CUB" evidence="8">
    <location>
        <begin position="459"/>
        <end position="578"/>
    </location>
</feature>
<dbReference type="CDD" id="cd00037">
    <property type="entry name" value="CLECT"/>
    <property type="match status" value="1"/>
</dbReference>
<keyword evidence="7" id="KW-0768">Sushi</keyword>
<feature type="domain" description="C-type lectin" evidence="9">
    <location>
        <begin position="42"/>
        <end position="168"/>
    </location>
</feature>
<evidence type="ECO:0000259" key="9">
    <source>
        <dbReference type="PROSITE" id="PS50041"/>
    </source>
</evidence>
<dbReference type="Gene3D" id="4.10.400.10">
    <property type="entry name" value="Low-density Lipoprotein Receptor"/>
    <property type="match status" value="1"/>
</dbReference>
<dbReference type="InterPro" id="IPR016186">
    <property type="entry name" value="C-type_lectin-like/link_sf"/>
</dbReference>
<comment type="caution">
    <text evidence="7">Lacks conserved residue(s) required for the propagation of feature annotation.</text>
</comment>